<feature type="transmembrane region" description="Helical" evidence="12">
    <location>
        <begin position="231"/>
        <end position="252"/>
    </location>
</feature>
<keyword evidence="4 12" id="KW-0812">Transmembrane</keyword>
<dbReference type="InterPro" id="IPR005821">
    <property type="entry name" value="Ion_trans_dom"/>
</dbReference>
<feature type="transmembrane region" description="Helical" evidence="12">
    <location>
        <begin position="192"/>
        <end position="211"/>
    </location>
</feature>
<evidence type="ECO:0000256" key="2">
    <source>
        <dbReference type="ARBA" id="ARBA00022448"/>
    </source>
</evidence>
<evidence type="ECO:0000256" key="7">
    <source>
        <dbReference type="ARBA" id="ARBA00022958"/>
    </source>
</evidence>
<keyword evidence="6" id="KW-0851">Voltage-gated channel</keyword>
<dbReference type="RefSeq" id="WP_243649205.1">
    <property type="nucleotide sequence ID" value="NZ_SMCS01000003.1"/>
</dbReference>
<name>A0A4R3YQI6_9GAMM</name>
<dbReference type="PANTHER" id="PTHR11537:SF254">
    <property type="entry name" value="POTASSIUM VOLTAGE-GATED CHANNEL PROTEIN SHAB"/>
    <property type="match status" value="1"/>
</dbReference>
<keyword evidence="11 14" id="KW-0407">Ion channel</keyword>
<keyword evidence="2" id="KW-0813">Transport</keyword>
<keyword evidence="9" id="KW-0406">Ion transport</keyword>
<comment type="caution">
    <text evidence="14">The sequence shown here is derived from an EMBL/GenBank/DDBJ whole genome shotgun (WGS) entry which is preliminary data.</text>
</comment>
<feature type="domain" description="Ion transport" evidence="13">
    <location>
        <begin position="38"/>
        <end position="246"/>
    </location>
</feature>
<dbReference type="InterPro" id="IPR027359">
    <property type="entry name" value="Volt_channel_dom_sf"/>
</dbReference>
<feature type="transmembrane region" description="Helical" evidence="12">
    <location>
        <begin position="68"/>
        <end position="87"/>
    </location>
</feature>
<evidence type="ECO:0000256" key="3">
    <source>
        <dbReference type="ARBA" id="ARBA00022538"/>
    </source>
</evidence>
<evidence type="ECO:0000313" key="14">
    <source>
        <dbReference type="EMBL" id="TCV94626.1"/>
    </source>
</evidence>
<evidence type="ECO:0000256" key="11">
    <source>
        <dbReference type="ARBA" id="ARBA00023303"/>
    </source>
</evidence>
<evidence type="ECO:0000256" key="9">
    <source>
        <dbReference type="ARBA" id="ARBA00023065"/>
    </source>
</evidence>
<gene>
    <name evidence="14" type="ORF">EC912_103111</name>
</gene>
<protein>
    <submittedName>
        <fullName evidence="14">Voltage-gated potassium channel</fullName>
    </submittedName>
</protein>
<proteinExistence type="predicted"/>
<dbReference type="Pfam" id="PF00520">
    <property type="entry name" value="Ion_trans"/>
    <property type="match status" value="1"/>
</dbReference>
<dbReference type="AlphaFoldDB" id="A0A4R3YQI6"/>
<keyword evidence="15" id="KW-1185">Reference proteome</keyword>
<evidence type="ECO:0000256" key="6">
    <source>
        <dbReference type="ARBA" id="ARBA00022882"/>
    </source>
</evidence>
<evidence type="ECO:0000256" key="4">
    <source>
        <dbReference type="ARBA" id="ARBA00022692"/>
    </source>
</evidence>
<evidence type="ECO:0000259" key="13">
    <source>
        <dbReference type="Pfam" id="PF00520"/>
    </source>
</evidence>
<dbReference type="InterPro" id="IPR028325">
    <property type="entry name" value="VG_K_chnl"/>
</dbReference>
<dbReference type="GO" id="GO:0008076">
    <property type="term" value="C:voltage-gated potassium channel complex"/>
    <property type="evidence" value="ECO:0007669"/>
    <property type="project" value="InterPro"/>
</dbReference>
<evidence type="ECO:0000313" key="15">
    <source>
        <dbReference type="Proteomes" id="UP000295645"/>
    </source>
</evidence>
<dbReference type="SUPFAM" id="SSF81324">
    <property type="entry name" value="Voltage-gated potassium channels"/>
    <property type="match status" value="1"/>
</dbReference>
<dbReference type="PRINTS" id="PR00169">
    <property type="entry name" value="KCHANNEL"/>
</dbReference>
<evidence type="ECO:0000256" key="5">
    <source>
        <dbReference type="ARBA" id="ARBA00022826"/>
    </source>
</evidence>
<evidence type="ECO:0000256" key="1">
    <source>
        <dbReference type="ARBA" id="ARBA00004141"/>
    </source>
</evidence>
<comment type="subcellular location">
    <subcellularLocation>
        <location evidence="1">Membrane</location>
        <topology evidence="1">Multi-pass membrane protein</topology>
    </subcellularLocation>
</comment>
<organism evidence="14 15">
    <name type="scientific">Luteibacter rhizovicinus</name>
    <dbReference type="NCBI Taxonomy" id="242606"/>
    <lineage>
        <taxon>Bacteria</taxon>
        <taxon>Pseudomonadati</taxon>
        <taxon>Pseudomonadota</taxon>
        <taxon>Gammaproteobacteria</taxon>
        <taxon>Lysobacterales</taxon>
        <taxon>Rhodanobacteraceae</taxon>
        <taxon>Luteibacter</taxon>
    </lineage>
</organism>
<dbReference type="Gene3D" id="1.10.287.70">
    <property type="match status" value="1"/>
</dbReference>
<dbReference type="Proteomes" id="UP000295645">
    <property type="component" value="Unassembled WGS sequence"/>
</dbReference>
<dbReference type="GO" id="GO:0001508">
    <property type="term" value="P:action potential"/>
    <property type="evidence" value="ECO:0007669"/>
    <property type="project" value="TreeGrafter"/>
</dbReference>
<keyword evidence="7" id="KW-0630">Potassium</keyword>
<dbReference type="EMBL" id="SMCS01000003">
    <property type="protein sequence ID" value="TCV94626.1"/>
    <property type="molecule type" value="Genomic_DNA"/>
</dbReference>
<reference evidence="14 15" key="1">
    <citation type="submission" date="2019-03" db="EMBL/GenBank/DDBJ databases">
        <title>Above-ground endophytic microbial communities from plants in different locations in the United States.</title>
        <authorList>
            <person name="Frank C."/>
        </authorList>
    </citation>
    <scope>NUCLEOTIDE SEQUENCE [LARGE SCALE GENOMIC DNA]</scope>
    <source>
        <strain evidence="14 15">LP_13_YM</strain>
    </source>
</reference>
<keyword evidence="5" id="KW-0631">Potassium channel</keyword>
<dbReference type="PANTHER" id="PTHR11537">
    <property type="entry name" value="VOLTAGE-GATED POTASSIUM CHANNEL"/>
    <property type="match status" value="1"/>
</dbReference>
<evidence type="ECO:0000256" key="12">
    <source>
        <dbReference type="SAM" id="Phobius"/>
    </source>
</evidence>
<feature type="transmembrane region" description="Helical" evidence="12">
    <location>
        <begin position="41"/>
        <end position="62"/>
    </location>
</feature>
<dbReference type="Gene3D" id="1.20.120.350">
    <property type="entry name" value="Voltage-gated potassium channels. Chain C"/>
    <property type="match status" value="1"/>
</dbReference>
<sequence length="283" mass="31281">MNMSRQDTRSLRFGKPASGWRRKAHTLIFESDTTAGRRFDVTLLLVIVTSVLVVILDSVTSIHAQSSGALYGLEWVFTIAFTIEYIVRLLAVQRPLRYAFSLFGVIDLLAILPTYIALVLPGIHYLIDVRILRLLRVFRLLKIPLYFDEAHGLMTALAHARRKIFVFFFAVCILVVILGTMMYVVEGPEHGFTSIPAAMYWAVVTLSTTGYGDLTPRTPLGQMLTSVTILLGYAIIALPTGIVGAELAAGIIRGERDTRMCAHCGTVGHERDAGYCRKCGTGL</sequence>
<evidence type="ECO:0000256" key="10">
    <source>
        <dbReference type="ARBA" id="ARBA00023136"/>
    </source>
</evidence>
<feature type="transmembrane region" description="Helical" evidence="12">
    <location>
        <begin position="99"/>
        <end position="127"/>
    </location>
</feature>
<keyword evidence="10 12" id="KW-0472">Membrane</keyword>
<keyword evidence="8 12" id="KW-1133">Transmembrane helix</keyword>
<feature type="transmembrane region" description="Helical" evidence="12">
    <location>
        <begin position="164"/>
        <end position="185"/>
    </location>
</feature>
<keyword evidence="3" id="KW-0633">Potassium transport</keyword>
<accession>A0A4R3YQI6</accession>
<dbReference type="GO" id="GO:0005249">
    <property type="term" value="F:voltage-gated potassium channel activity"/>
    <property type="evidence" value="ECO:0007669"/>
    <property type="project" value="InterPro"/>
</dbReference>
<evidence type="ECO:0000256" key="8">
    <source>
        <dbReference type="ARBA" id="ARBA00022989"/>
    </source>
</evidence>